<reference evidence="2" key="2">
    <citation type="submission" date="2021-04" db="EMBL/GenBank/DDBJ databases">
        <authorList>
            <person name="Gilroy R."/>
        </authorList>
    </citation>
    <scope>NUCLEOTIDE SEQUENCE</scope>
    <source>
        <strain evidence="2">CHK118-2852</strain>
    </source>
</reference>
<feature type="chain" id="PRO_5038756328" description="DUF3108 domain-containing protein" evidence="1">
    <location>
        <begin position="22"/>
        <end position="181"/>
    </location>
</feature>
<dbReference type="EMBL" id="DXAV01000041">
    <property type="protein sequence ID" value="HIZ91422.1"/>
    <property type="molecule type" value="Genomic_DNA"/>
</dbReference>
<dbReference type="Proteomes" id="UP000824108">
    <property type="component" value="Unassembled WGS sequence"/>
</dbReference>
<protein>
    <recommendedName>
        <fullName evidence="4">DUF3108 domain-containing protein</fullName>
    </recommendedName>
</protein>
<reference evidence="2" key="1">
    <citation type="journal article" date="2021" name="PeerJ">
        <title>Extensive microbial diversity within the chicken gut microbiome revealed by metagenomics and culture.</title>
        <authorList>
            <person name="Gilroy R."/>
            <person name="Ravi A."/>
            <person name="Getino M."/>
            <person name="Pursley I."/>
            <person name="Horton D.L."/>
            <person name="Alikhan N.F."/>
            <person name="Baker D."/>
            <person name="Gharbi K."/>
            <person name="Hall N."/>
            <person name="Watson M."/>
            <person name="Adriaenssens E.M."/>
            <person name="Foster-Nyarko E."/>
            <person name="Jarju S."/>
            <person name="Secka A."/>
            <person name="Antonio M."/>
            <person name="Oren A."/>
            <person name="Chaudhuri R.R."/>
            <person name="La Ragione R."/>
            <person name="Hildebrand F."/>
            <person name="Pallen M.J."/>
        </authorList>
    </citation>
    <scope>NUCLEOTIDE SEQUENCE</scope>
    <source>
        <strain evidence="2">CHK118-2852</strain>
    </source>
</reference>
<evidence type="ECO:0000313" key="3">
    <source>
        <dbReference type="Proteomes" id="UP000824108"/>
    </source>
</evidence>
<accession>A0A9D2GWS0</accession>
<gene>
    <name evidence="2" type="ORF">H9807_04810</name>
</gene>
<evidence type="ECO:0008006" key="4">
    <source>
        <dbReference type="Google" id="ProtNLM"/>
    </source>
</evidence>
<feature type="signal peptide" evidence="1">
    <location>
        <begin position="1"/>
        <end position="21"/>
    </location>
</feature>
<evidence type="ECO:0000256" key="1">
    <source>
        <dbReference type="SAM" id="SignalP"/>
    </source>
</evidence>
<dbReference type="AlphaFoldDB" id="A0A9D2GWS0"/>
<proteinExistence type="predicted"/>
<keyword evidence="1" id="KW-0732">Signal</keyword>
<sequence length="181" mass="21120">MMKTKLLTLLTLLWMSLAAGAQVIPDTLLFVFKLHGQTRRFEMSFEEKNDTVSLIWGIERKLKWLSGTYTMMPENVENGSSLSFLQPEDKNHVTLPAGETVYMIGRKAYRTLKTTGEMDYNRTTYRLLDTDDRALSLPLLHVKDTVENEEMWILDHPTLPLVWRMKDNPLEINWTAEEIRK</sequence>
<comment type="caution">
    <text evidence="2">The sequence shown here is derived from an EMBL/GenBank/DDBJ whole genome shotgun (WGS) entry which is preliminary data.</text>
</comment>
<name>A0A9D2GWS0_9BACE</name>
<evidence type="ECO:0000313" key="2">
    <source>
        <dbReference type="EMBL" id="HIZ91422.1"/>
    </source>
</evidence>
<organism evidence="2 3">
    <name type="scientific">Candidatus Bacteroides merdavium</name>
    <dbReference type="NCBI Taxonomy" id="2838472"/>
    <lineage>
        <taxon>Bacteria</taxon>
        <taxon>Pseudomonadati</taxon>
        <taxon>Bacteroidota</taxon>
        <taxon>Bacteroidia</taxon>
        <taxon>Bacteroidales</taxon>
        <taxon>Bacteroidaceae</taxon>
        <taxon>Bacteroides</taxon>
    </lineage>
</organism>